<dbReference type="Pfam" id="PF02518">
    <property type="entry name" value="HATPase_c"/>
    <property type="match status" value="1"/>
</dbReference>
<dbReference type="STRING" id="1121266.SAMN02745883_01531"/>
<dbReference type="InterPro" id="IPR005467">
    <property type="entry name" value="His_kinase_dom"/>
</dbReference>
<evidence type="ECO:0000313" key="8">
    <source>
        <dbReference type="EMBL" id="SHK20492.1"/>
    </source>
</evidence>
<feature type="transmembrane region" description="Helical" evidence="6">
    <location>
        <begin position="40"/>
        <end position="58"/>
    </location>
</feature>
<dbReference type="EC" id="2.7.13.3" evidence="2"/>
<dbReference type="InterPro" id="IPR039506">
    <property type="entry name" value="SPOB_a"/>
</dbReference>
<dbReference type="Gene3D" id="1.10.287.130">
    <property type="match status" value="1"/>
</dbReference>
<dbReference type="Gene3D" id="3.30.565.10">
    <property type="entry name" value="Histidine kinase-like ATPase, C-terminal domain"/>
    <property type="match status" value="1"/>
</dbReference>
<evidence type="ECO:0000256" key="1">
    <source>
        <dbReference type="ARBA" id="ARBA00000085"/>
    </source>
</evidence>
<keyword evidence="6" id="KW-0472">Membrane</keyword>
<keyword evidence="9" id="KW-1185">Reference proteome</keyword>
<feature type="coiled-coil region" evidence="5">
    <location>
        <begin position="64"/>
        <end position="91"/>
    </location>
</feature>
<protein>
    <recommendedName>
        <fullName evidence="2">histidine kinase</fullName>
        <ecNumber evidence="2">2.7.13.3</ecNumber>
    </recommendedName>
</protein>
<dbReference type="Pfam" id="PF14689">
    <property type="entry name" value="SPOB_a"/>
    <property type="match status" value="1"/>
</dbReference>
<keyword evidence="5" id="KW-0175">Coiled coil</keyword>
<dbReference type="InterPro" id="IPR003594">
    <property type="entry name" value="HATPase_dom"/>
</dbReference>
<keyword evidence="6" id="KW-1133">Transmembrane helix</keyword>
<dbReference type="PANTHER" id="PTHR40448:SF1">
    <property type="entry name" value="TWO-COMPONENT SENSOR HISTIDINE KINASE"/>
    <property type="match status" value="1"/>
</dbReference>
<dbReference type="InterPro" id="IPR004358">
    <property type="entry name" value="Sig_transdc_His_kin-like_C"/>
</dbReference>
<name>A0A1M6QJS2_9FIRM</name>
<evidence type="ECO:0000256" key="4">
    <source>
        <dbReference type="ARBA" id="ARBA00023012"/>
    </source>
</evidence>
<gene>
    <name evidence="8" type="ORF">SAMN02745883_01531</name>
</gene>
<evidence type="ECO:0000259" key="7">
    <source>
        <dbReference type="PROSITE" id="PS50109"/>
    </source>
</evidence>
<dbReference type="AlphaFoldDB" id="A0A1M6QJS2"/>
<dbReference type="PRINTS" id="PR00344">
    <property type="entry name" value="BCTRLSENSOR"/>
</dbReference>
<dbReference type="PANTHER" id="PTHR40448">
    <property type="entry name" value="TWO-COMPONENT SENSOR HISTIDINE KINASE"/>
    <property type="match status" value="1"/>
</dbReference>
<feature type="domain" description="Histidine kinase" evidence="7">
    <location>
        <begin position="175"/>
        <end position="279"/>
    </location>
</feature>
<organism evidence="8 9">
    <name type="scientific">Caminicella sporogenes DSM 14501</name>
    <dbReference type="NCBI Taxonomy" id="1121266"/>
    <lineage>
        <taxon>Bacteria</taxon>
        <taxon>Bacillati</taxon>
        <taxon>Bacillota</taxon>
        <taxon>Clostridia</taxon>
        <taxon>Peptostreptococcales</taxon>
        <taxon>Caminicellaceae</taxon>
        <taxon>Caminicella</taxon>
    </lineage>
</organism>
<evidence type="ECO:0000256" key="6">
    <source>
        <dbReference type="SAM" id="Phobius"/>
    </source>
</evidence>
<dbReference type="GO" id="GO:0004673">
    <property type="term" value="F:protein histidine kinase activity"/>
    <property type="evidence" value="ECO:0007669"/>
    <property type="project" value="UniProtKB-EC"/>
</dbReference>
<dbReference type="SMART" id="SM00387">
    <property type="entry name" value="HATPase_c"/>
    <property type="match status" value="1"/>
</dbReference>
<evidence type="ECO:0000313" key="9">
    <source>
        <dbReference type="Proteomes" id="UP000184082"/>
    </source>
</evidence>
<feature type="transmembrane region" description="Helical" evidence="6">
    <location>
        <begin position="7"/>
        <end position="28"/>
    </location>
</feature>
<keyword evidence="3 8" id="KW-0808">Transferase</keyword>
<keyword evidence="3 8" id="KW-0418">Kinase</keyword>
<dbReference type="Proteomes" id="UP000184082">
    <property type="component" value="Unassembled WGS sequence"/>
</dbReference>
<dbReference type="InterPro" id="IPR036890">
    <property type="entry name" value="HATPase_C_sf"/>
</dbReference>
<keyword evidence="6" id="KW-0812">Transmembrane</keyword>
<keyword evidence="4" id="KW-0902">Two-component regulatory system</keyword>
<dbReference type="GO" id="GO:0000160">
    <property type="term" value="P:phosphorelay signal transduction system"/>
    <property type="evidence" value="ECO:0007669"/>
    <property type="project" value="UniProtKB-KW"/>
</dbReference>
<evidence type="ECO:0000256" key="2">
    <source>
        <dbReference type="ARBA" id="ARBA00012438"/>
    </source>
</evidence>
<dbReference type="RefSeq" id="WP_072967206.1">
    <property type="nucleotide sequence ID" value="NZ_FRAJ01000011.1"/>
</dbReference>
<dbReference type="EMBL" id="FRAJ01000011">
    <property type="protein sequence ID" value="SHK20492.1"/>
    <property type="molecule type" value="Genomic_DNA"/>
</dbReference>
<sequence length="287" mass="33202">MENKKKYIIISTMLFQTLLIIIYNISILGSSTLVNLKKSIPFFNIFIGVTTILILISFKEINDYEKKEAELRLMKSNMKNVEELITLLRTQRHEYLSHIQAIGAMLYLEEYKELNKYLRGISTEYRFTNEIVRLGHPALTALINTKRELAKEQGIAFYIKCKHKINLENINSWDLCSLFSNLIENAIEAALASEGKKWIKIMIDKKYDKYIFKIENTGKIKDEIKDKIFEAGFTTQTSVGRGYGLYIVKKIVSKYEGTINFKNTDKGTVVFTISLPSEVNKYDKKVS</sequence>
<reference evidence="8 9" key="1">
    <citation type="submission" date="2016-11" db="EMBL/GenBank/DDBJ databases">
        <authorList>
            <person name="Jaros S."/>
            <person name="Januszkiewicz K."/>
            <person name="Wedrychowicz H."/>
        </authorList>
    </citation>
    <scope>NUCLEOTIDE SEQUENCE [LARGE SCALE GENOMIC DNA]</scope>
    <source>
        <strain evidence="8 9">DSM 14501</strain>
    </source>
</reference>
<proteinExistence type="predicted"/>
<evidence type="ECO:0000256" key="5">
    <source>
        <dbReference type="SAM" id="Coils"/>
    </source>
</evidence>
<evidence type="ECO:0000256" key="3">
    <source>
        <dbReference type="ARBA" id="ARBA00022777"/>
    </source>
</evidence>
<dbReference type="SUPFAM" id="SSF55874">
    <property type="entry name" value="ATPase domain of HSP90 chaperone/DNA topoisomerase II/histidine kinase"/>
    <property type="match status" value="1"/>
</dbReference>
<accession>A0A1M6QJS2</accession>
<dbReference type="PROSITE" id="PS50109">
    <property type="entry name" value="HIS_KIN"/>
    <property type="match status" value="1"/>
</dbReference>
<dbReference type="GO" id="GO:0042802">
    <property type="term" value="F:identical protein binding"/>
    <property type="evidence" value="ECO:0007669"/>
    <property type="project" value="TreeGrafter"/>
</dbReference>
<comment type="catalytic activity">
    <reaction evidence="1">
        <text>ATP + protein L-histidine = ADP + protein N-phospho-L-histidine.</text>
        <dbReference type="EC" id="2.7.13.3"/>
    </reaction>
</comment>